<comment type="caution">
    <text evidence="3">The sequence shown here is derived from an EMBL/GenBank/DDBJ whole genome shotgun (WGS) entry which is preliminary data.</text>
</comment>
<accession>A0A9Q0X7M9</accession>
<feature type="compositionally biased region" description="Basic residues" evidence="1">
    <location>
        <begin position="400"/>
        <end position="409"/>
    </location>
</feature>
<dbReference type="InterPro" id="IPR039761">
    <property type="entry name" value="Bms1/Tsr1"/>
</dbReference>
<feature type="compositionally biased region" description="Basic and acidic residues" evidence="1">
    <location>
        <begin position="354"/>
        <end position="366"/>
    </location>
</feature>
<dbReference type="PANTHER" id="PTHR12858:SF1">
    <property type="entry name" value="PRE-RRNA-PROCESSING PROTEIN TSR1 HOMOLOG"/>
    <property type="match status" value="1"/>
</dbReference>
<dbReference type="GO" id="GO:0003924">
    <property type="term" value="F:GTPase activity"/>
    <property type="evidence" value="ECO:0007669"/>
    <property type="project" value="TreeGrafter"/>
</dbReference>
<organism evidence="3 4">
    <name type="scientific">Phrynocephalus forsythii</name>
    <dbReference type="NCBI Taxonomy" id="171643"/>
    <lineage>
        <taxon>Eukaryota</taxon>
        <taxon>Metazoa</taxon>
        <taxon>Chordata</taxon>
        <taxon>Craniata</taxon>
        <taxon>Vertebrata</taxon>
        <taxon>Euteleostomi</taxon>
        <taxon>Lepidosauria</taxon>
        <taxon>Squamata</taxon>
        <taxon>Bifurcata</taxon>
        <taxon>Unidentata</taxon>
        <taxon>Episquamata</taxon>
        <taxon>Toxicofera</taxon>
        <taxon>Iguania</taxon>
        <taxon>Acrodonta</taxon>
        <taxon>Agamidae</taxon>
        <taxon>Agaminae</taxon>
        <taxon>Phrynocephalus</taxon>
    </lineage>
</organism>
<dbReference type="GO" id="GO:0030688">
    <property type="term" value="C:preribosome, small subunit precursor"/>
    <property type="evidence" value="ECO:0007669"/>
    <property type="project" value="TreeGrafter"/>
</dbReference>
<protein>
    <recommendedName>
        <fullName evidence="2">Bms1-type G domain-containing protein</fullName>
    </recommendedName>
</protein>
<dbReference type="GO" id="GO:0000479">
    <property type="term" value="P:endonucleolytic cleavage of tricistronic rRNA transcript (SSU-rRNA, 5.8S rRNA, LSU-rRNA)"/>
    <property type="evidence" value="ECO:0007669"/>
    <property type="project" value="TreeGrafter"/>
</dbReference>
<dbReference type="AlphaFoldDB" id="A0A9Q0X7M9"/>
<gene>
    <name evidence="3" type="ORF">JRQ81_011205</name>
</gene>
<dbReference type="Proteomes" id="UP001142489">
    <property type="component" value="Unassembled WGS sequence"/>
</dbReference>
<feature type="region of interest" description="Disordered" evidence="1">
    <location>
        <begin position="326"/>
        <end position="413"/>
    </location>
</feature>
<evidence type="ECO:0000313" key="4">
    <source>
        <dbReference type="Proteomes" id="UP001142489"/>
    </source>
</evidence>
<dbReference type="EMBL" id="JAPFRF010000022">
    <property type="protein sequence ID" value="KAJ7305288.1"/>
    <property type="molecule type" value="Genomic_DNA"/>
</dbReference>
<feature type="compositionally biased region" description="Basic and acidic residues" evidence="1">
    <location>
        <begin position="27"/>
        <end position="38"/>
    </location>
</feature>
<dbReference type="Pfam" id="PF22298">
    <property type="entry name" value="Tsr1_G-like"/>
    <property type="match status" value="1"/>
</dbReference>
<dbReference type="SMART" id="SM00785">
    <property type="entry name" value="AARP2CN"/>
    <property type="match status" value="1"/>
</dbReference>
<sequence length="432" mass="48038">MRRLLPPLPGAYAIVSSPPFSPLGRLRGADHRDGEQNKAHKAGKHRGSNARRQGGRIPIKTLSKQQRRHLAKLDRKNRAWQLRQQHKEAVLEEKRNLGRKDGPPHLVVVVRLHSNIVTQRALSLFWSSEASTVCQTEAGGPGFALLCPRSKLRWRFAVADTGNLHTVLDLAKVADTLLLLLDPLEGWDAAGDYCLSCIFAQGLPSYVLAVPGLVDQPLKKQLDCRKKLSKAIEKRFPEAKLFPLDTEQDSLLLLQHLATQKQRHLAFRDRRAHLLADAAEFLPSSDAASVGTLKVSGYVRGRRLDVNSLVHIVGHGDFQMAQVDAPPEPFVLNPRGRPRSVGEPGDSAAEVMQEDAKVLSKADPSKQESLQSEADPDPMDGEQTWPTEEELREAEESLQQKKKISKKVPKGTSAYQAAWILDEEEFQNEEEG</sequence>
<keyword evidence="4" id="KW-1185">Reference proteome</keyword>
<proteinExistence type="predicted"/>
<dbReference type="GO" id="GO:0000462">
    <property type="term" value="P:maturation of SSU-rRNA from tricistronic rRNA transcript (SSU-rRNA, 5.8S rRNA, LSU-rRNA)"/>
    <property type="evidence" value="ECO:0007669"/>
    <property type="project" value="TreeGrafter"/>
</dbReference>
<evidence type="ECO:0000259" key="2">
    <source>
        <dbReference type="PROSITE" id="PS51714"/>
    </source>
</evidence>
<dbReference type="PANTHER" id="PTHR12858">
    <property type="entry name" value="RIBOSOME BIOGENESIS PROTEIN"/>
    <property type="match status" value="1"/>
</dbReference>
<dbReference type="PROSITE" id="PS51714">
    <property type="entry name" value="G_BMS1"/>
    <property type="match status" value="1"/>
</dbReference>
<dbReference type="OrthoDB" id="119302at2759"/>
<dbReference type="GO" id="GO:0034511">
    <property type="term" value="F:U3 snoRNA binding"/>
    <property type="evidence" value="ECO:0007669"/>
    <property type="project" value="TreeGrafter"/>
</dbReference>
<feature type="compositionally biased region" description="Basic residues" evidence="1">
    <location>
        <begin position="39"/>
        <end position="49"/>
    </location>
</feature>
<evidence type="ECO:0000313" key="3">
    <source>
        <dbReference type="EMBL" id="KAJ7305288.1"/>
    </source>
</evidence>
<feature type="domain" description="Bms1-type G" evidence="2">
    <location>
        <begin position="103"/>
        <end position="263"/>
    </location>
</feature>
<dbReference type="InterPro" id="IPR030387">
    <property type="entry name" value="G_Bms1/Tsr1_dom"/>
</dbReference>
<feature type="region of interest" description="Disordered" evidence="1">
    <location>
        <begin position="1"/>
        <end position="57"/>
    </location>
</feature>
<evidence type="ECO:0000256" key="1">
    <source>
        <dbReference type="SAM" id="MobiDB-lite"/>
    </source>
</evidence>
<dbReference type="Pfam" id="PF08142">
    <property type="entry name" value="AARP2CN"/>
    <property type="match status" value="1"/>
</dbReference>
<dbReference type="InterPro" id="IPR012948">
    <property type="entry name" value="AARP2CN"/>
</dbReference>
<dbReference type="GO" id="GO:0005525">
    <property type="term" value="F:GTP binding"/>
    <property type="evidence" value="ECO:0007669"/>
    <property type="project" value="TreeGrafter"/>
</dbReference>
<name>A0A9Q0X7M9_9SAUR</name>
<dbReference type="GO" id="GO:0005634">
    <property type="term" value="C:nucleus"/>
    <property type="evidence" value="ECO:0007669"/>
    <property type="project" value="InterPro"/>
</dbReference>
<reference evidence="3" key="1">
    <citation type="journal article" date="2023" name="DNA Res.">
        <title>Chromosome-level genome assembly of Phrynocephalus forsythii using third-generation DNA sequencing and Hi-C analysis.</title>
        <authorList>
            <person name="Qi Y."/>
            <person name="Zhao W."/>
            <person name="Zhao Y."/>
            <person name="Niu C."/>
            <person name="Cao S."/>
            <person name="Zhang Y."/>
        </authorList>
    </citation>
    <scope>NUCLEOTIDE SEQUENCE</scope>
    <source>
        <tissue evidence="3">Muscle</tissue>
    </source>
</reference>